<keyword evidence="2" id="KW-0813">Transport</keyword>
<evidence type="ECO:0000256" key="4">
    <source>
        <dbReference type="ARBA" id="ARBA00022692"/>
    </source>
</evidence>
<feature type="transmembrane region" description="Helical" evidence="7">
    <location>
        <begin position="375"/>
        <end position="391"/>
    </location>
</feature>
<evidence type="ECO:0000256" key="2">
    <source>
        <dbReference type="ARBA" id="ARBA00022448"/>
    </source>
</evidence>
<dbReference type="Proteomes" id="UP000246744">
    <property type="component" value="Unassembled WGS sequence"/>
</dbReference>
<keyword evidence="9" id="KW-1185">Reference proteome</keyword>
<sequence>MFDYIRFPLKLTFSVLSAMVIGFYLNLEMPRWAIMTAGIVAGGTAFAAGGDPYSGALRYRGILRIVGTFFGSVAALTLIIFTVQAPFLLMLLACIWAGFCVWLSSLARIENASAMATASYTALTVIVTIQSSGHLVLAPIYAIERCSEIVLGILCTMLADLIFSPRSIKQAIDNEADSLLVMHYRLLRICVCQHDREEVDAVWAELVRRTHTLRNMTDQLRLESSRWSNACQRLSAIQDLSLTLITHAIEIFLMQRDTSGVIPLQYSLLFEKEAKGVNDIHSSMKVLRHILTTADSGSKPVMLSRWVGAATEYLLLLNGVKSNARIFTLEKDILRREVVKSTRSAETRHAMINGIRTFLATATAALFWLYTGWTSGSSCMILLGVVTALAMRSPNPLAVAKDFVYGMTVAAPVALVIYTIILPATQQSMTLLCLTMGVVAFVCGLFLQKRQLGTMGAFAGILNAVTIDKPMAFHFSVFLDNVLGQIIGSCLALAVILLIPDNARKHTGRKILNRLMYSAISALGSDKSRRHRNHLPAMYQQLGLLQNLFPQDINKYRIALTLILSYQQFTTISVQDSQALSHLRSNLRVIARRLVSADQPPQRRESFTRLMSELKDYLTGSPGQGGEQSLHQKLERMVVLLEQYEDSFIYI</sequence>
<dbReference type="PANTHER" id="PTHR30509">
    <property type="entry name" value="P-HYDROXYBENZOIC ACID EFFLUX PUMP SUBUNIT-RELATED"/>
    <property type="match status" value="1"/>
</dbReference>
<dbReference type="InterPro" id="IPR006726">
    <property type="entry name" value="PHBA_efflux_AaeB/fusaric-R"/>
</dbReference>
<dbReference type="RefSeq" id="WP_110026253.1">
    <property type="nucleotide sequence ID" value="NZ_QGTS01000008.1"/>
</dbReference>
<evidence type="ECO:0000256" key="6">
    <source>
        <dbReference type="ARBA" id="ARBA00023136"/>
    </source>
</evidence>
<evidence type="ECO:0000256" key="7">
    <source>
        <dbReference type="SAM" id="Phobius"/>
    </source>
</evidence>
<proteinExistence type="predicted"/>
<accession>A0A317PZ53</accession>
<evidence type="ECO:0000313" key="8">
    <source>
        <dbReference type="EMBL" id="PWW07588.1"/>
    </source>
</evidence>
<dbReference type="EMBL" id="QGTS01000008">
    <property type="protein sequence ID" value="PWW07588.1"/>
    <property type="molecule type" value="Genomic_DNA"/>
</dbReference>
<feature type="transmembrane region" description="Helical" evidence="7">
    <location>
        <begin position="62"/>
        <end position="81"/>
    </location>
</feature>
<feature type="transmembrane region" description="Helical" evidence="7">
    <location>
        <begin position="403"/>
        <end position="422"/>
    </location>
</feature>
<feature type="transmembrane region" description="Helical" evidence="7">
    <location>
        <begin position="32"/>
        <end position="50"/>
    </location>
</feature>
<evidence type="ECO:0000256" key="3">
    <source>
        <dbReference type="ARBA" id="ARBA00022475"/>
    </source>
</evidence>
<evidence type="ECO:0000256" key="1">
    <source>
        <dbReference type="ARBA" id="ARBA00004651"/>
    </source>
</evidence>
<dbReference type="OrthoDB" id="9807111at2"/>
<dbReference type="Pfam" id="PF04632">
    <property type="entry name" value="FUSC"/>
    <property type="match status" value="1"/>
</dbReference>
<dbReference type="NCBIfam" id="NF007916">
    <property type="entry name" value="PRK10631.1"/>
    <property type="match status" value="1"/>
</dbReference>
<keyword evidence="5 7" id="KW-1133">Transmembrane helix</keyword>
<comment type="caution">
    <text evidence="8">The sequence shown here is derived from an EMBL/GenBank/DDBJ whole genome shotgun (WGS) entry which is preliminary data.</text>
</comment>
<dbReference type="PANTHER" id="PTHR30509:SF9">
    <property type="entry name" value="MULTIDRUG RESISTANCE PROTEIN MDTO"/>
    <property type="match status" value="1"/>
</dbReference>
<feature type="transmembrane region" description="Helical" evidence="7">
    <location>
        <begin position="482"/>
        <end position="500"/>
    </location>
</feature>
<protein>
    <submittedName>
        <fullName evidence="8">p-hydroxybenzoic acid efflux pump subunit AaeB</fullName>
    </submittedName>
</protein>
<dbReference type="AlphaFoldDB" id="A0A317PZ53"/>
<feature type="transmembrane region" description="Helical" evidence="7">
    <location>
        <begin position="428"/>
        <end position="447"/>
    </location>
</feature>
<feature type="transmembrane region" description="Helical" evidence="7">
    <location>
        <begin position="7"/>
        <end position="26"/>
    </location>
</feature>
<feature type="transmembrane region" description="Helical" evidence="7">
    <location>
        <begin position="87"/>
        <end position="107"/>
    </location>
</feature>
<organism evidence="8 9">
    <name type="scientific">Mangrovibacter plantisponsor</name>
    <dbReference type="NCBI Taxonomy" id="451513"/>
    <lineage>
        <taxon>Bacteria</taxon>
        <taxon>Pseudomonadati</taxon>
        <taxon>Pseudomonadota</taxon>
        <taxon>Gammaproteobacteria</taxon>
        <taxon>Enterobacterales</taxon>
        <taxon>Enterobacteriaceae</taxon>
        <taxon>Mangrovibacter</taxon>
    </lineage>
</organism>
<gene>
    <name evidence="8" type="ORF">DES37_10811</name>
</gene>
<dbReference type="GO" id="GO:0005886">
    <property type="term" value="C:plasma membrane"/>
    <property type="evidence" value="ECO:0007669"/>
    <property type="project" value="UniProtKB-SubCell"/>
</dbReference>
<keyword evidence="3" id="KW-1003">Cell membrane</keyword>
<keyword evidence="6 7" id="KW-0472">Membrane</keyword>
<evidence type="ECO:0000313" key="9">
    <source>
        <dbReference type="Proteomes" id="UP000246744"/>
    </source>
</evidence>
<evidence type="ECO:0000256" key="5">
    <source>
        <dbReference type="ARBA" id="ARBA00022989"/>
    </source>
</evidence>
<reference evidence="8 9" key="1">
    <citation type="submission" date="2018-05" db="EMBL/GenBank/DDBJ databases">
        <title>Genomic Encyclopedia of Type Strains, Phase IV (KMG-IV): sequencing the most valuable type-strain genomes for metagenomic binning, comparative biology and taxonomic classification.</title>
        <authorList>
            <person name="Goeker M."/>
        </authorList>
    </citation>
    <scope>NUCLEOTIDE SEQUENCE [LARGE SCALE GENOMIC DNA]</scope>
    <source>
        <strain evidence="8 9">DSM 19579</strain>
    </source>
</reference>
<name>A0A317PZ53_9ENTR</name>
<dbReference type="GO" id="GO:0022857">
    <property type="term" value="F:transmembrane transporter activity"/>
    <property type="evidence" value="ECO:0007669"/>
    <property type="project" value="InterPro"/>
</dbReference>
<comment type="subcellular location">
    <subcellularLocation>
        <location evidence="1">Cell membrane</location>
        <topology evidence="1">Multi-pass membrane protein</topology>
    </subcellularLocation>
</comment>
<keyword evidence="4 7" id="KW-0812">Transmembrane</keyword>